<comment type="caution">
    <text evidence="2">The sequence shown here is derived from an EMBL/GenBank/DDBJ whole genome shotgun (WGS) entry which is preliminary data.</text>
</comment>
<feature type="compositionally biased region" description="Basic and acidic residues" evidence="1">
    <location>
        <begin position="393"/>
        <end position="422"/>
    </location>
</feature>
<feature type="region of interest" description="Disordered" evidence="1">
    <location>
        <begin position="322"/>
        <end position="352"/>
    </location>
</feature>
<dbReference type="VEuPathDB" id="ToxoDB:TGGT1_409080"/>
<dbReference type="AlphaFoldDB" id="S7W4Z2"/>
<feature type="region of interest" description="Disordered" evidence="1">
    <location>
        <begin position="523"/>
        <end position="548"/>
    </location>
</feature>
<feature type="compositionally biased region" description="Basic and acidic residues" evidence="1">
    <location>
        <begin position="533"/>
        <end position="548"/>
    </location>
</feature>
<feature type="region of interest" description="Disordered" evidence="1">
    <location>
        <begin position="161"/>
        <end position="206"/>
    </location>
</feature>
<feature type="compositionally biased region" description="Basic and acidic residues" evidence="1">
    <location>
        <begin position="463"/>
        <end position="492"/>
    </location>
</feature>
<feature type="compositionally biased region" description="Low complexity" evidence="1">
    <location>
        <begin position="1"/>
        <end position="13"/>
    </location>
</feature>
<feature type="region of interest" description="Disordered" evidence="1">
    <location>
        <begin position="250"/>
        <end position="282"/>
    </location>
</feature>
<proteinExistence type="predicted"/>
<feature type="region of interest" description="Disordered" evidence="1">
    <location>
        <begin position="387"/>
        <end position="422"/>
    </location>
</feature>
<dbReference type="EMBL" id="AAQM03000111">
    <property type="protein sequence ID" value="EPR62054.1"/>
    <property type="molecule type" value="Genomic_DNA"/>
</dbReference>
<feature type="region of interest" description="Disordered" evidence="1">
    <location>
        <begin position="1"/>
        <end position="63"/>
    </location>
</feature>
<name>S7W4Z2_TOXGG</name>
<feature type="region of interest" description="Disordered" evidence="1">
    <location>
        <begin position="89"/>
        <end position="134"/>
    </location>
</feature>
<reference evidence="2 3" key="1">
    <citation type="submission" date="2006-05" db="EMBL/GenBank/DDBJ databases">
        <authorList>
            <person name="Paulsen I."/>
        </authorList>
    </citation>
    <scope>NUCLEOTIDE SEQUENCE [LARGE SCALE GENOMIC DNA]</scope>
    <source>
        <strain evidence="2 3">GT1</strain>
    </source>
</reference>
<evidence type="ECO:0000313" key="2">
    <source>
        <dbReference type="EMBL" id="EPR62054.1"/>
    </source>
</evidence>
<evidence type="ECO:0000313" key="3">
    <source>
        <dbReference type="Proteomes" id="UP000005641"/>
    </source>
</evidence>
<dbReference type="Proteomes" id="UP000005641">
    <property type="component" value="Unassembled WGS sequence"/>
</dbReference>
<accession>S7W4Z2</accession>
<sequence length="548" mass="54217">MPAAKAMVPAMKALPGQALPKKKGLPPVKAGEAGKAAADTSEGPRAVEEPEPDSAAAKAGEADAKALGPKLAMPAAKAMVPAMKALPGQALPKKKGLPPVKAGEAGKAAADTSEGPRAVEEPEPDSAAAKAGEADAKALGPKLAMPAAKAMVPAMKALPGQALPKKKGLPPVKAGEAGKAAADTSEGPRAVEEPEPDSAAAKAGEADAKTLGPKLAMAASKATLQAPKCLSHPVVAKKAIAPVNAGGVGKPAADVKGEPGDGQPEEGRVLEEGGETEAKDAGPKVARPFAKTTLPAPRCLSHPVVAKKAIAPVKAGEAGMPAADVKGEPGDGQPEEGRVLEEGGETEAKDAGPKVARPFAKTTLPAPRCLSHPVVAKKAIAPVKAGGVGKPAADVKGEPGDGQPEEGRVLEEGGETEAKDAGPKVARPFAKTTLPAPKCLSHPVVAKKAIAPVNAGGVGKPAADVKGEPGDGQPEEGRVLEEGGETEAKDAGPKVARPFAKTTLPAPKCLSHPVVAKKAIAPVNAGGVGKPAADVKGEPGDGQPEEGR</sequence>
<feature type="non-terminal residue" evidence="2">
    <location>
        <position position="548"/>
    </location>
</feature>
<reference evidence="2 3" key="2">
    <citation type="submission" date="2013-05" db="EMBL/GenBank/DDBJ databases">
        <authorList>
            <person name="Sibley D."/>
            <person name="Venepally P."/>
            <person name="Karamycheva S."/>
            <person name="Hadjithomas M."/>
            <person name="Khan A."/>
            <person name="Brunk B."/>
            <person name="Roos D."/>
            <person name="Caler E."/>
            <person name="Lorenzi H."/>
        </authorList>
    </citation>
    <scope>NUCLEOTIDE SEQUENCE [LARGE SCALE GENOMIC DNA]</scope>
    <source>
        <strain evidence="2 3">GT1</strain>
    </source>
</reference>
<protein>
    <submittedName>
        <fullName evidence="2">Uncharacterized protein</fullName>
    </submittedName>
</protein>
<feature type="region of interest" description="Disordered" evidence="1">
    <location>
        <begin position="460"/>
        <end position="495"/>
    </location>
</feature>
<feature type="compositionally biased region" description="Basic and acidic residues" evidence="1">
    <location>
        <begin position="253"/>
        <end position="282"/>
    </location>
</feature>
<gene>
    <name evidence="2" type="ORF">TGGT1_409080</name>
</gene>
<evidence type="ECO:0000256" key="1">
    <source>
        <dbReference type="SAM" id="MobiDB-lite"/>
    </source>
</evidence>
<organism evidence="2 3">
    <name type="scientific">Toxoplasma gondii (strain ATCC 50853 / GT1)</name>
    <dbReference type="NCBI Taxonomy" id="507601"/>
    <lineage>
        <taxon>Eukaryota</taxon>
        <taxon>Sar</taxon>
        <taxon>Alveolata</taxon>
        <taxon>Apicomplexa</taxon>
        <taxon>Conoidasida</taxon>
        <taxon>Coccidia</taxon>
        <taxon>Eucoccidiorida</taxon>
        <taxon>Eimeriorina</taxon>
        <taxon>Sarcocystidae</taxon>
        <taxon>Toxoplasma</taxon>
    </lineage>
</organism>
<feature type="compositionally biased region" description="Basic and acidic residues" evidence="1">
    <location>
        <begin position="325"/>
        <end position="352"/>
    </location>
</feature>